<proteinExistence type="predicted"/>
<dbReference type="EMBL" id="CP119935">
    <property type="protein sequence ID" value="WFD02808.1"/>
    <property type="molecule type" value="Genomic_DNA"/>
</dbReference>
<feature type="transmembrane region" description="Helical" evidence="1">
    <location>
        <begin position="124"/>
        <end position="157"/>
    </location>
</feature>
<gene>
    <name evidence="2" type="ORF">MOBT1_001493</name>
</gene>
<dbReference type="AlphaFoldDB" id="A0AAF0IT21"/>
<name>A0AAF0IT21_9BASI</name>
<evidence type="ECO:0000313" key="3">
    <source>
        <dbReference type="Proteomes" id="UP001214603"/>
    </source>
</evidence>
<feature type="transmembrane region" description="Helical" evidence="1">
    <location>
        <begin position="12"/>
        <end position="32"/>
    </location>
</feature>
<evidence type="ECO:0000313" key="2">
    <source>
        <dbReference type="EMBL" id="WFD02808.1"/>
    </source>
</evidence>
<feature type="transmembrane region" description="Helical" evidence="1">
    <location>
        <begin position="251"/>
        <end position="269"/>
    </location>
</feature>
<keyword evidence="1" id="KW-0472">Membrane</keyword>
<evidence type="ECO:0000256" key="1">
    <source>
        <dbReference type="SAM" id="Phobius"/>
    </source>
</evidence>
<organism evidence="2 3">
    <name type="scientific">Malassezia obtusa</name>
    <dbReference type="NCBI Taxonomy" id="76774"/>
    <lineage>
        <taxon>Eukaryota</taxon>
        <taxon>Fungi</taxon>
        <taxon>Dikarya</taxon>
        <taxon>Basidiomycota</taxon>
        <taxon>Ustilaginomycotina</taxon>
        <taxon>Malasseziomycetes</taxon>
        <taxon>Malasseziales</taxon>
        <taxon>Malasseziaceae</taxon>
        <taxon>Malassezia</taxon>
    </lineage>
</organism>
<feature type="transmembrane region" description="Helical" evidence="1">
    <location>
        <begin position="281"/>
        <end position="303"/>
    </location>
</feature>
<reference evidence="2" key="1">
    <citation type="submission" date="2023-03" db="EMBL/GenBank/DDBJ databases">
        <title>Mating type loci evolution in Malassezia.</title>
        <authorList>
            <person name="Coelho M.A."/>
        </authorList>
    </citation>
    <scope>NUCLEOTIDE SEQUENCE</scope>
    <source>
        <strain evidence="2">CBS 7876</strain>
    </source>
</reference>
<feature type="transmembrane region" description="Helical" evidence="1">
    <location>
        <begin position="202"/>
        <end position="223"/>
    </location>
</feature>
<feature type="transmembrane region" description="Helical" evidence="1">
    <location>
        <begin position="93"/>
        <end position="112"/>
    </location>
</feature>
<keyword evidence="1" id="KW-1133">Transmembrane helix</keyword>
<keyword evidence="3" id="KW-1185">Reference proteome</keyword>
<accession>A0AAF0IT21</accession>
<keyword evidence="1" id="KW-0812">Transmembrane</keyword>
<feature type="transmembrane region" description="Helical" evidence="1">
    <location>
        <begin position="178"/>
        <end position="196"/>
    </location>
</feature>
<protein>
    <submittedName>
        <fullName evidence="2">Uncharacterized protein</fullName>
    </submittedName>
</protein>
<dbReference type="Proteomes" id="UP001214603">
    <property type="component" value="Chromosome 2"/>
</dbReference>
<sequence length="370" mass="40040">MAQTQSYMRNMFLGAIAALSIFTGVAVSYLAVHAPPKSDFDSYSGQVLSALRKEFGLVPHGRFFASDSPAVLELEKFYMVIVRIFKDLTLTTFGKGAFLFISSMVGPIVTFAEVESVKPHASIVMGGIAVTLIFFLGQLICIGAALPIVYIPAVALVRALRPRETFPQRAFAKSAFPLFQLLQVLTGAPVLLTTLVPTDHKYFFLANTLFQFFPAAFVFLSLYKLCASNAPSVSSRDVANLYREGRVSTTVLYWISLYFMGPTLLRLAQGSWVPFSDAVNLILWDALGVFMAFIFLVAIDLVADPVPAGAVSRSNVHATGQSLVVGTLKGALVSLVFGPGTAFNNYLAAREEAVAPVHPGYEVVVEAKAQ</sequence>